<dbReference type="Proteomes" id="UP000317544">
    <property type="component" value="Chromosome"/>
</dbReference>
<dbReference type="PANTHER" id="PTHR36965">
    <property type="entry name" value="FE(2+)-TRAFFICKING PROTEIN-RELATED"/>
    <property type="match status" value="1"/>
</dbReference>
<dbReference type="GO" id="GO:0005829">
    <property type="term" value="C:cytosol"/>
    <property type="evidence" value="ECO:0007669"/>
    <property type="project" value="TreeGrafter"/>
</dbReference>
<name>A0A455TAT0_9GAMM</name>
<reference evidence="2 3" key="1">
    <citation type="journal article" date="2019" name="Proc. Natl. Acad. Sci. U.S.A.">
        <title>Exaggeration and cooption of innate immunity for social defense.</title>
        <authorList>
            <person name="Kutsukake M."/>
            <person name="Moriyama M."/>
            <person name="Shigenobu S."/>
            <person name="Meng X.-Y."/>
            <person name="Nikoh N."/>
            <person name="Noda C."/>
            <person name="Kobayashi S."/>
            <person name="Fukatsu T."/>
        </authorList>
    </citation>
    <scope>NUCLEOTIDE SEQUENCE [LARGE SCALE GENOMIC DNA]</scope>
    <source>
        <strain evidence="2 3">Nmo</strain>
    </source>
</reference>
<dbReference type="EMBL" id="AP019379">
    <property type="protein sequence ID" value="BBI01425.1"/>
    <property type="molecule type" value="Genomic_DNA"/>
</dbReference>
<dbReference type="NCBIfam" id="NF003817">
    <property type="entry name" value="PRK05408.1"/>
    <property type="match status" value="1"/>
</dbReference>
<dbReference type="SUPFAM" id="SSF111148">
    <property type="entry name" value="YggX-like"/>
    <property type="match status" value="1"/>
</dbReference>
<dbReference type="PIRSF" id="PIRSF029827">
    <property type="entry name" value="Fe_traffic_YggX"/>
    <property type="match status" value="1"/>
</dbReference>
<dbReference type="PANTHER" id="PTHR36965:SF1">
    <property type="entry name" value="FE(2+)-TRAFFICKING PROTEIN-RELATED"/>
    <property type="match status" value="1"/>
</dbReference>
<proteinExistence type="predicted"/>
<sequence>MKKKIFCTFLKKYANKQSFQIYPGKIGKRIYNEISQKAWDKWMIQQTMIINEKKLNMTNINDQKEIKKNMINFLFNKENI</sequence>
<dbReference type="Gene3D" id="1.10.3880.10">
    <property type="entry name" value="Fe(II) trafficking protein YggX"/>
    <property type="match status" value="1"/>
</dbReference>
<gene>
    <name evidence="2" type="primary">yggX</name>
    <name evidence="2" type="ORF">BUCNMO_422</name>
</gene>
<dbReference type="GO" id="GO:0005506">
    <property type="term" value="F:iron ion binding"/>
    <property type="evidence" value="ECO:0007669"/>
    <property type="project" value="InterPro"/>
</dbReference>
<accession>A0A455TAT0</accession>
<dbReference type="InterPro" id="IPR036766">
    <property type="entry name" value="Fe_traffick_prot_YggX_sf"/>
</dbReference>
<dbReference type="GO" id="GO:0034599">
    <property type="term" value="P:cellular response to oxidative stress"/>
    <property type="evidence" value="ECO:0007669"/>
    <property type="project" value="TreeGrafter"/>
</dbReference>
<keyword evidence="3" id="KW-1185">Reference proteome</keyword>
<evidence type="ECO:0000313" key="3">
    <source>
        <dbReference type="Proteomes" id="UP000317544"/>
    </source>
</evidence>
<dbReference type="Pfam" id="PF04362">
    <property type="entry name" value="Iron_traffic"/>
    <property type="match status" value="1"/>
</dbReference>
<dbReference type="OrthoDB" id="9804318at2"/>
<organism evidence="2 3">
    <name type="scientific">Buchnera aphidicola</name>
    <name type="common">Nipponaphis monzeni</name>
    <dbReference type="NCBI Taxonomy" id="2495405"/>
    <lineage>
        <taxon>Bacteria</taxon>
        <taxon>Pseudomonadati</taxon>
        <taxon>Pseudomonadota</taxon>
        <taxon>Gammaproteobacteria</taxon>
        <taxon>Enterobacterales</taxon>
        <taxon>Erwiniaceae</taxon>
        <taxon>Buchnera</taxon>
    </lineage>
</organism>
<dbReference type="RefSeq" id="WP_158345212.1">
    <property type="nucleotide sequence ID" value="NZ_AP019379.1"/>
</dbReference>
<protein>
    <submittedName>
        <fullName evidence="2">Oxidative damage protection protein</fullName>
    </submittedName>
</protein>
<dbReference type="InterPro" id="IPR007457">
    <property type="entry name" value="Fe_traffick_prot_YggX"/>
</dbReference>
<dbReference type="AlphaFoldDB" id="A0A455TAT0"/>
<evidence type="ECO:0000256" key="1">
    <source>
        <dbReference type="ARBA" id="ARBA00023004"/>
    </source>
</evidence>
<keyword evidence="1" id="KW-0408">Iron</keyword>
<evidence type="ECO:0000313" key="2">
    <source>
        <dbReference type="EMBL" id="BBI01425.1"/>
    </source>
</evidence>